<keyword evidence="3" id="KW-1185">Reference proteome</keyword>
<organism evidence="2 3">
    <name type="scientific">Phenylobacterium hankyongense</name>
    <dbReference type="NCBI Taxonomy" id="1813876"/>
    <lineage>
        <taxon>Bacteria</taxon>
        <taxon>Pseudomonadati</taxon>
        <taxon>Pseudomonadota</taxon>
        <taxon>Alphaproteobacteria</taxon>
        <taxon>Caulobacterales</taxon>
        <taxon>Caulobacteraceae</taxon>
        <taxon>Phenylobacterium</taxon>
    </lineage>
</organism>
<feature type="region of interest" description="Disordered" evidence="1">
    <location>
        <begin position="1"/>
        <end position="92"/>
    </location>
</feature>
<dbReference type="EMBL" id="QFYP01000001">
    <property type="protein sequence ID" value="RAK58439.1"/>
    <property type="molecule type" value="Genomic_DNA"/>
</dbReference>
<proteinExistence type="predicted"/>
<evidence type="ECO:0000313" key="2">
    <source>
        <dbReference type="EMBL" id="RAK58439.1"/>
    </source>
</evidence>
<evidence type="ECO:0000313" key="3">
    <source>
        <dbReference type="Proteomes" id="UP000249842"/>
    </source>
</evidence>
<comment type="caution">
    <text evidence="2">The sequence shown here is derived from an EMBL/GenBank/DDBJ whole genome shotgun (WGS) entry which is preliminary data.</text>
</comment>
<reference evidence="3" key="1">
    <citation type="submission" date="2018-05" db="EMBL/GenBank/DDBJ databases">
        <authorList>
            <person name="Li X."/>
        </authorList>
    </citation>
    <scope>NUCLEOTIDE SEQUENCE [LARGE SCALE GENOMIC DNA]</scope>
    <source>
        <strain evidence="3">HKS-05</strain>
    </source>
</reference>
<name>A0A328AUZ9_9CAUL</name>
<dbReference type="Proteomes" id="UP000249842">
    <property type="component" value="Unassembled WGS sequence"/>
</dbReference>
<dbReference type="RefSeq" id="WP_111455711.1">
    <property type="nucleotide sequence ID" value="NZ_QFYP01000001.1"/>
</dbReference>
<dbReference type="AlphaFoldDB" id="A0A328AUZ9"/>
<accession>A0A328AUZ9</accession>
<dbReference type="OrthoDB" id="7211075at2"/>
<protein>
    <submittedName>
        <fullName evidence="2">Uncharacterized protein</fullName>
    </submittedName>
</protein>
<feature type="compositionally biased region" description="Basic and acidic residues" evidence="1">
    <location>
        <begin position="12"/>
        <end position="22"/>
    </location>
</feature>
<feature type="compositionally biased region" description="Basic and acidic residues" evidence="1">
    <location>
        <begin position="31"/>
        <end position="48"/>
    </location>
</feature>
<sequence length="92" mass="9673">MTQIPEEPVATGDRRAEAHYEPKPGQLVKARFTEKPGEPPPPDEHTGRVDAGLPAEVGPPVEDLAVAPPSSSVWDARPLGDDAETSGDPAGR</sequence>
<gene>
    <name evidence="2" type="ORF">DJ021_00810</name>
</gene>
<evidence type="ECO:0000256" key="1">
    <source>
        <dbReference type="SAM" id="MobiDB-lite"/>
    </source>
</evidence>